<dbReference type="Pfam" id="PF01757">
    <property type="entry name" value="Acyl_transf_3"/>
    <property type="match status" value="1"/>
</dbReference>
<keyword evidence="12" id="KW-1185">Reference proteome</keyword>
<evidence type="ECO:0000256" key="3">
    <source>
        <dbReference type="ARBA" id="ARBA00022679"/>
    </source>
</evidence>
<reference evidence="12" key="1">
    <citation type="journal article" date="2019" name="Int. J. Syst. Evol. Microbiol.">
        <title>The Global Catalogue of Microorganisms (GCM) 10K type strain sequencing project: providing services to taxonomists for standard genome sequencing and annotation.</title>
        <authorList>
            <consortium name="The Broad Institute Genomics Platform"/>
            <consortium name="The Broad Institute Genome Sequencing Center for Infectious Disease"/>
            <person name="Wu L."/>
            <person name="Ma J."/>
        </authorList>
    </citation>
    <scope>NUCLEOTIDE SEQUENCE [LARGE SCALE GENOMIC DNA]</scope>
    <source>
        <strain evidence="12">CCUG 54329</strain>
    </source>
</reference>
<protein>
    <submittedName>
        <fullName evidence="11">Acyltransferase family protein</fullName>
        <ecNumber evidence="11">2.3.1.-</ecNumber>
    </submittedName>
</protein>
<evidence type="ECO:0000256" key="1">
    <source>
        <dbReference type="ARBA" id="ARBA00004651"/>
    </source>
</evidence>
<proteinExistence type="predicted"/>
<evidence type="ECO:0000256" key="8">
    <source>
        <dbReference type="SAM" id="Phobius"/>
    </source>
</evidence>
<dbReference type="EMBL" id="JBHTLS010000134">
    <property type="protein sequence ID" value="MFD1107065.1"/>
    <property type="molecule type" value="Genomic_DNA"/>
</dbReference>
<feature type="transmembrane region" description="Helical" evidence="8">
    <location>
        <begin position="357"/>
        <end position="379"/>
    </location>
</feature>
<sequence>MRHIVTAAAPSAHLAYRGDIDGLRALAVIPVVLFHAGVRGFRGGFVGVDIFFVISGFLITGILLRDAQMGQLSIAEFYRRRILRIFPALIVMALCTSVGAVIWLLPGEWERYARSLMATALFGSNISFYLATDYFNLGALSEPLLHTWSLAVEEQWYLAWPLVIGLLATRRHGLILVTVVVITILSFACAIWLLPRDASATFYLLPTRAWELGTGAWLAVSRHAPSRRWLAELMSVAALGMIAVAVKFYTETTPFPGLAAALPCVGAALLIHAGRSDTWVSRRLAGAPFRQIGLISYSLYLWHWPVIVFAESGLFIGHGIPAKVAMIAVILILSVASWWYVERPFRVASRGWPTPRVLWGGAAAIAGLIALALVLPSIANGLSRYDAQDRRLAGYLFYRGDDAYRAGRCFKVGWNSAYQPENCLATTNKPAIAFVGDSHAAHLWPGLARYAGHYDLVQATAIGCVARIPERMKPGSCEAVIGGLLTGWLRNHRPAALILASRWRLGVLDGVEQTLRDPLVRRSHPLLVGPIPQYETELPRLILAARRRDDADLPRRMLMDEMFIVDRQMRAIAARTGTPYLSLIDLLCDAQGRCRTQARPGEPMQFDYGHLTAPGSAVVADAILAKLRATYPAAMGTEGR</sequence>
<evidence type="ECO:0000256" key="4">
    <source>
        <dbReference type="ARBA" id="ARBA00022692"/>
    </source>
</evidence>
<evidence type="ECO:0000313" key="11">
    <source>
        <dbReference type="EMBL" id="MFD1107065.1"/>
    </source>
</evidence>
<evidence type="ECO:0000256" key="5">
    <source>
        <dbReference type="ARBA" id="ARBA00022989"/>
    </source>
</evidence>
<dbReference type="PANTHER" id="PTHR23028">
    <property type="entry name" value="ACETYLTRANSFERASE"/>
    <property type="match status" value="1"/>
</dbReference>
<dbReference type="InterPro" id="IPR043968">
    <property type="entry name" value="SGNH"/>
</dbReference>
<feature type="transmembrane region" description="Helical" evidence="8">
    <location>
        <begin position="85"/>
        <end position="106"/>
    </location>
</feature>
<evidence type="ECO:0000313" key="12">
    <source>
        <dbReference type="Proteomes" id="UP001597203"/>
    </source>
</evidence>
<dbReference type="RefSeq" id="WP_380914279.1">
    <property type="nucleotide sequence ID" value="NZ_JBHTLS010000134.1"/>
</dbReference>
<dbReference type="InterPro" id="IPR002656">
    <property type="entry name" value="Acyl_transf_3_dom"/>
</dbReference>
<feature type="transmembrane region" description="Helical" evidence="8">
    <location>
        <begin position="294"/>
        <end position="316"/>
    </location>
</feature>
<dbReference type="InterPro" id="IPR050879">
    <property type="entry name" value="Acyltransferase_3"/>
</dbReference>
<keyword evidence="2" id="KW-1003">Cell membrane</keyword>
<dbReference type="PANTHER" id="PTHR23028:SF53">
    <property type="entry name" value="ACYL_TRANSF_3 DOMAIN-CONTAINING PROTEIN"/>
    <property type="match status" value="1"/>
</dbReference>
<feature type="transmembrane region" description="Helical" evidence="8">
    <location>
        <begin position="322"/>
        <end position="341"/>
    </location>
</feature>
<evidence type="ECO:0000259" key="10">
    <source>
        <dbReference type="Pfam" id="PF19040"/>
    </source>
</evidence>
<feature type="domain" description="SGNH" evidence="10">
    <location>
        <begin position="419"/>
        <end position="624"/>
    </location>
</feature>
<evidence type="ECO:0000256" key="6">
    <source>
        <dbReference type="ARBA" id="ARBA00023136"/>
    </source>
</evidence>
<organism evidence="11 12">
    <name type="scientific">Sphingobium olei</name>
    <dbReference type="NCBI Taxonomy" id="420955"/>
    <lineage>
        <taxon>Bacteria</taxon>
        <taxon>Pseudomonadati</taxon>
        <taxon>Pseudomonadota</taxon>
        <taxon>Alphaproteobacteria</taxon>
        <taxon>Sphingomonadales</taxon>
        <taxon>Sphingomonadaceae</taxon>
        <taxon>Sphingobium</taxon>
    </lineage>
</organism>
<evidence type="ECO:0000256" key="2">
    <source>
        <dbReference type="ARBA" id="ARBA00022475"/>
    </source>
</evidence>
<accession>A0ABW3P6C3</accession>
<dbReference type="EC" id="2.3.1.-" evidence="11"/>
<dbReference type="SUPFAM" id="SSF52266">
    <property type="entry name" value="SGNH hydrolase"/>
    <property type="match status" value="1"/>
</dbReference>
<dbReference type="GO" id="GO:0016746">
    <property type="term" value="F:acyltransferase activity"/>
    <property type="evidence" value="ECO:0007669"/>
    <property type="project" value="UniProtKB-KW"/>
</dbReference>
<keyword evidence="5 8" id="KW-1133">Transmembrane helix</keyword>
<evidence type="ECO:0000256" key="7">
    <source>
        <dbReference type="ARBA" id="ARBA00023315"/>
    </source>
</evidence>
<feature type="transmembrane region" description="Helical" evidence="8">
    <location>
        <begin position="41"/>
        <end position="64"/>
    </location>
</feature>
<gene>
    <name evidence="11" type="ORF">ACFQ24_19550</name>
</gene>
<keyword evidence="4 8" id="KW-0812">Transmembrane</keyword>
<dbReference type="Pfam" id="PF19040">
    <property type="entry name" value="SGNH"/>
    <property type="match status" value="1"/>
</dbReference>
<feature type="transmembrane region" description="Helical" evidence="8">
    <location>
        <begin position="229"/>
        <end position="249"/>
    </location>
</feature>
<comment type="subcellular location">
    <subcellularLocation>
        <location evidence="1">Cell membrane</location>
        <topology evidence="1">Multi-pass membrane protein</topology>
    </subcellularLocation>
</comment>
<keyword evidence="3 11" id="KW-0808">Transferase</keyword>
<dbReference type="Gene3D" id="3.40.50.1110">
    <property type="entry name" value="SGNH hydrolase"/>
    <property type="match status" value="1"/>
</dbReference>
<dbReference type="Proteomes" id="UP001597203">
    <property type="component" value="Unassembled WGS sequence"/>
</dbReference>
<keyword evidence="7 11" id="KW-0012">Acyltransferase</keyword>
<feature type="transmembrane region" description="Helical" evidence="8">
    <location>
        <begin position="255"/>
        <end position="273"/>
    </location>
</feature>
<evidence type="ECO:0000259" key="9">
    <source>
        <dbReference type="Pfam" id="PF01757"/>
    </source>
</evidence>
<comment type="caution">
    <text evidence="11">The sequence shown here is derived from an EMBL/GenBank/DDBJ whole genome shotgun (WGS) entry which is preliminary data.</text>
</comment>
<name>A0ABW3P6C3_9SPHN</name>
<feature type="transmembrane region" description="Helical" evidence="8">
    <location>
        <begin position="174"/>
        <end position="194"/>
    </location>
</feature>
<feature type="domain" description="Acyltransferase 3" evidence="9">
    <location>
        <begin position="19"/>
        <end position="338"/>
    </location>
</feature>
<dbReference type="InterPro" id="IPR036514">
    <property type="entry name" value="SGNH_hydro_sf"/>
</dbReference>
<keyword evidence="6 8" id="KW-0472">Membrane</keyword>